<proteinExistence type="predicted"/>
<dbReference type="Proteomes" id="UP001059663">
    <property type="component" value="Chromosome"/>
</dbReference>
<dbReference type="EMBL" id="CP087977">
    <property type="protein sequence ID" value="UUZ45203.1"/>
    <property type="molecule type" value="Genomic_DNA"/>
</dbReference>
<organism evidence="1 2">
    <name type="scientific">Janibacter limosus</name>
    <dbReference type="NCBI Taxonomy" id="53458"/>
    <lineage>
        <taxon>Bacteria</taxon>
        <taxon>Bacillati</taxon>
        <taxon>Actinomycetota</taxon>
        <taxon>Actinomycetes</taxon>
        <taxon>Micrococcales</taxon>
        <taxon>Intrasporangiaceae</taxon>
        <taxon>Janibacter</taxon>
    </lineage>
</organism>
<evidence type="ECO:0000313" key="2">
    <source>
        <dbReference type="Proteomes" id="UP001059663"/>
    </source>
</evidence>
<name>A0AC61U5J4_9MICO</name>
<sequence length="151" mass="16457">MRSVDHASAADERPPVAFIGTGQIGGPMVRRLLADGVEVHVHARRPDVRDDLAAAGAVIHESVARAVAGRSVVLVCLYDDSQLREVCLGTGPRDLRHAPRRAAGQSYDRAPLDLGRAGGGSECKRRGRHRCPLQRHQQGRARRTPDDHARR</sequence>
<gene>
    <name evidence="1" type="ORF">LP422_02755</name>
</gene>
<accession>A0AC61U5J4</accession>
<reference evidence="1" key="1">
    <citation type="submission" date="2021-11" db="EMBL/GenBank/DDBJ databases">
        <title>Study of the species diversity of bacterial strains isolated from a unique natural object - Shulgan-Tash cave (Bashkiria).</title>
        <authorList>
            <person name="Sazanova A.L."/>
            <person name="Chirak E.R."/>
            <person name="Safronova V.I."/>
        </authorList>
    </citation>
    <scope>NUCLEOTIDE SEQUENCE</scope>
    <source>
        <strain evidence="1">P1</strain>
    </source>
</reference>
<evidence type="ECO:0000313" key="1">
    <source>
        <dbReference type="EMBL" id="UUZ45203.1"/>
    </source>
</evidence>
<protein>
    <submittedName>
        <fullName evidence="1">NAD(P)-binding domain-containing protein</fullName>
    </submittedName>
</protein>